<name>A0AAD2DQD3_9LAMI</name>
<dbReference type="AlphaFoldDB" id="A0AAD2DQD3"/>
<keyword evidence="4" id="KW-0560">Oxidoreductase</keyword>
<dbReference type="Gene3D" id="3.50.50.100">
    <property type="match status" value="1"/>
</dbReference>
<dbReference type="GO" id="GO:0005737">
    <property type="term" value="C:cytoplasm"/>
    <property type="evidence" value="ECO:0007669"/>
    <property type="project" value="TreeGrafter"/>
</dbReference>
<dbReference type="PANTHER" id="PTHR43735:SF3">
    <property type="entry name" value="FERROPTOSIS SUPPRESSOR PROTEIN 1"/>
    <property type="match status" value="1"/>
</dbReference>
<dbReference type="Proteomes" id="UP000834106">
    <property type="component" value="Chromosome 4"/>
</dbReference>
<comment type="similarity">
    <text evidence="1">Belongs to the FAD-dependent oxidoreductase family.</text>
</comment>
<proteinExistence type="inferred from homology"/>
<dbReference type="GO" id="GO:0004174">
    <property type="term" value="F:electron-transferring-flavoprotein dehydrogenase activity"/>
    <property type="evidence" value="ECO:0007669"/>
    <property type="project" value="TreeGrafter"/>
</dbReference>
<keyword evidence="2" id="KW-0285">Flavoprotein</keyword>
<evidence type="ECO:0000313" key="7">
    <source>
        <dbReference type="EMBL" id="CAI9759836.1"/>
    </source>
</evidence>
<dbReference type="InterPro" id="IPR036188">
    <property type="entry name" value="FAD/NAD-bd_sf"/>
</dbReference>
<dbReference type="InterPro" id="IPR023753">
    <property type="entry name" value="FAD/NAD-binding_dom"/>
</dbReference>
<evidence type="ECO:0000256" key="3">
    <source>
        <dbReference type="ARBA" id="ARBA00022827"/>
    </source>
</evidence>
<evidence type="ECO:0000313" key="8">
    <source>
        <dbReference type="Proteomes" id="UP000834106"/>
    </source>
</evidence>
<organism evidence="7 8">
    <name type="scientific">Fraxinus pennsylvanica</name>
    <dbReference type="NCBI Taxonomy" id="56036"/>
    <lineage>
        <taxon>Eukaryota</taxon>
        <taxon>Viridiplantae</taxon>
        <taxon>Streptophyta</taxon>
        <taxon>Embryophyta</taxon>
        <taxon>Tracheophyta</taxon>
        <taxon>Spermatophyta</taxon>
        <taxon>Magnoliopsida</taxon>
        <taxon>eudicotyledons</taxon>
        <taxon>Gunneridae</taxon>
        <taxon>Pentapetalae</taxon>
        <taxon>asterids</taxon>
        <taxon>lamiids</taxon>
        <taxon>Lamiales</taxon>
        <taxon>Oleaceae</taxon>
        <taxon>Oleeae</taxon>
        <taxon>Fraxinus</taxon>
    </lineage>
</organism>
<gene>
    <name evidence="7" type="ORF">FPE_LOCUS7266</name>
</gene>
<dbReference type="PRINTS" id="PR00368">
    <property type="entry name" value="FADPNR"/>
</dbReference>
<evidence type="ECO:0000259" key="6">
    <source>
        <dbReference type="Pfam" id="PF07992"/>
    </source>
</evidence>
<comment type="function">
    <text evidence="5">Putative FAD-dependent oxidoreductase.</text>
</comment>
<accession>A0AAD2DQD3</accession>
<dbReference type="SUPFAM" id="SSF51905">
    <property type="entry name" value="FAD/NAD(P)-binding domain"/>
    <property type="match status" value="1"/>
</dbReference>
<evidence type="ECO:0000256" key="2">
    <source>
        <dbReference type="ARBA" id="ARBA00022630"/>
    </source>
</evidence>
<dbReference type="EMBL" id="OU503039">
    <property type="protein sequence ID" value="CAI9759836.1"/>
    <property type="molecule type" value="Genomic_DNA"/>
</dbReference>
<keyword evidence="8" id="KW-1185">Reference proteome</keyword>
<dbReference type="FunFam" id="3.50.50.100:FF:000006">
    <property type="entry name" value="apoptosis-inducing factor 2"/>
    <property type="match status" value="1"/>
</dbReference>
<dbReference type="Pfam" id="PF07992">
    <property type="entry name" value="Pyr_redox_2"/>
    <property type="match status" value="1"/>
</dbReference>
<sequence length="415" mass="45320">MYSTDYAREETYQRTPTITITSIARIVRGCPSQRTTLELPFSLHIHFPLQKKNFELIMDDPIGVKKRVVVVVGGGIAGSLIAKTLLNDAAVFLIDLKEYVEISWASLRSMVEPSFAQRSVINHLEYLPNAHIIASAATDITENEVLTAQGRLIAYDYLVIATGHADAGPCTKDEKLSYYQAEHVKIRSANSILIVGGGPTGVELAAEIVVDFPDKKVTLVHRGSRLLEFIGEKAGKMAHDWLISKKVEVILGQSVDLNSQSDDVYKTSGGESIKADCHFICTGKPIGSSWLKETVLKDSLDSHGRLMVDANLRVRGHKNVFGIGDITDIPELKQGYLAQRHALVAAKNLNLLMKGSEENALVNYKPASPMALVSLGRRDAVAQILCLPVVGRIPGLIKSGDLFVGKTRKQLGLKS</sequence>
<reference evidence="7" key="1">
    <citation type="submission" date="2023-05" db="EMBL/GenBank/DDBJ databases">
        <authorList>
            <person name="Huff M."/>
        </authorList>
    </citation>
    <scope>NUCLEOTIDE SEQUENCE</scope>
</reference>
<evidence type="ECO:0000256" key="5">
    <source>
        <dbReference type="ARBA" id="ARBA00057036"/>
    </source>
</evidence>
<feature type="domain" description="FAD/NAD(P)-binding" evidence="6">
    <location>
        <begin position="69"/>
        <end position="332"/>
    </location>
</feature>
<dbReference type="GO" id="GO:0050660">
    <property type="term" value="F:flavin adenine dinucleotide binding"/>
    <property type="evidence" value="ECO:0007669"/>
    <property type="project" value="TreeGrafter"/>
</dbReference>
<keyword evidence="3" id="KW-0274">FAD</keyword>
<evidence type="ECO:0000256" key="4">
    <source>
        <dbReference type="ARBA" id="ARBA00023002"/>
    </source>
</evidence>
<protein>
    <recommendedName>
        <fullName evidence="6">FAD/NAD(P)-binding domain-containing protein</fullName>
    </recommendedName>
</protein>
<evidence type="ECO:0000256" key="1">
    <source>
        <dbReference type="ARBA" id="ARBA00006442"/>
    </source>
</evidence>
<dbReference type="PANTHER" id="PTHR43735">
    <property type="entry name" value="APOPTOSIS-INDUCING FACTOR 1"/>
    <property type="match status" value="1"/>
</dbReference>